<dbReference type="EMBL" id="RRYP01021465">
    <property type="protein sequence ID" value="TNV72652.1"/>
    <property type="molecule type" value="Genomic_DNA"/>
</dbReference>
<feature type="transmembrane region" description="Helical" evidence="1">
    <location>
        <begin position="31"/>
        <end position="48"/>
    </location>
</feature>
<dbReference type="OrthoDB" id="10673577at2759"/>
<gene>
    <name evidence="2" type="ORF">FGO68_gene7236</name>
</gene>
<dbReference type="Proteomes" id="UP000785679">
    <property type="component" value="Unassembled WGS sequence"/>
</dbReference>
<feature type="transmembrane region" description="Helical" evidence="1">
    <location>
        <begin position="280"/>
        <end position="301"/>
    </location>
</feature>
<protein>
    <submittedName>
        <fullName evidence="2">Uncharacterized protein</fullName>
    </submittedName>
</protein>
<evidence type="ECO:0000313" key="2">
    <source>
        <dbReference type="EMBL" id="TNV72652.1"/>
    </source>
</evidence>
<keyword evidence="1" id="KW-0472">Membrane</keyword>
<sequence>MAHLLTAVGNQNETLTEDVVPEGEKHGVGQYIKIVLIGGKVIYFLYFLTKAQIAYKAKNGGNLLTREGVIFGLYMLLMAMIPVFDFLMPHKIIILFLMVLFSNFGVFLCQWNLAECIDGGSPSEVMLSRFKPVKIIIPILYAVLLVLSFIPATGAHCTLAMTYPPLFMVVFSLNLLVTLITIRFYRHGFWRVDYLPLASKDHFDEVGIQSNMNETLLTTGVNKDHQRIHCYEEQTKYFTIISTIATVFQLVLGLVGLLALEDSGVIGCNLNDPSSEHSGTWVFLRGGATVFITMHILAMIIQTAAINASLYKVPLKFGMFEKQAE</sequence>
<keyword evidence="1" id="KW-1133">Transmembrane helix</keyword>
<feature type="transmembrane region" description="Helical" evidence="1">
    <location>
        <begin position="237"/>
        <end position="260"/>
    </location>
</feature>
<name>A0A8J8NCN1_HALGN</name>
<proteinExistence type="predicted"/>
<evidence type="ECO:0000313" key="3">
    <source>
        <dbReference type="Proteomes" id="UP000785679"/>
    </source>
</evidence>
<keyword evidence="1" id="KW-0812">Transmembrane</keyword>
<accession>A0A8J8NCN1</accession>
<organism evidence="2 3">
    <name type="scientific">Halteria grandinella</name>
    <dbReference type="NCBI Taxonomy" id="5974"/>
    <lineage>
        <taxon>Eukaryota</taxon>
        <taxon>Sar</taxon>
        <taxon>Alveolata</taxon>
        <taxon>Ciliophora</taxon>
        <taxon>Intramacronucleata</taxon>
        <taxon>Spirotrichea</taxon>
        <taxon>Stichotrichia</taxon>
        <taxon>Sporadotrichida</taxon>
        <taxon>Halteriidae</taxon>
        <taxon>Halteria</taxon>
    </lineage>
</organism>
<comment type="caution">
    <text evidence="2">The sequence shown here is derived from an EMBL/GenBank/DDBJ whole genome shotgun (WGS) entry which is preliminary data.</text>
</comment>
<evidence type="ECO:0000256" key="1">
    <source>
        <dbReference type="SAM" id="Phobius"/>
    </source>
</evidence>
<feature type="transmembrane region" description="Helical" evidence="1">
    <location>
        <begin position="135"/>
        <end position="154"/>
    </location>
</feature>
<feature type="transmembrane region" description="Helical" evidence="1">
    <location>
        <begin position="166"/>
        <end position="185"/>
    </location>
</feature>
<feature type="transmembrane region" description="Helical" evidence="1">
    <location>
        <begin position="69"/>
        <end position="87"/>
    </location>
</feature>
<keyword evidence="3" id="KW-1185">Reference proteome</keyword>
<feature type="transmembrane region" description="Helical" evidence="1">
    <location>
        <begin position="93"/>
        <end position="114"/>
    </location>
</feature>
<dbReference type="AlphaFoldDB" id="A0A8J8NCN1"/>
<reference evidence="2" key="1">
    <citation type="submission" date="2019-06" db="EMBL/GenBank/DDBJ databases">
        <authorList>
            <person name="Zheng W."/>
        </authorList>
    </citation>
    <scope>NUCLEOTIDE SEQUENCE</scope>
    <source>
        <strain evidence="2">QDHG01</strain>
    </source>
</reference>